<feature type="region of interest" description="Disordered" evidence="3">
    <location>
        <begin position="621"/>
        <end position="640"/>
    </location>
</feature>
<feature type="domain" description="N-terminal Ras-GEF" evidence="5">
    <location>
        <begin position="444"/>
        <end position="580"/>
    </location>
</feature>
<evidence type="ECO:0000256" key="1">
    <source>
        <dbReference type="ARBA" id="ARBA00022658"/>
    </source>
</evidence>
<name>A0A2T7P9M7_POMCA</name>
<sequence>MRTKTDIDDKENLVKDSGIRTAGFSNSLVRVLPSGRYGSGPSETSDSTDSEDQGTKMRAKKRLDSYKSNSLHNLQGSTTPNNPISLGSFKNILGTSVNKSMDSSNVAQSKERNCQKDHLKASTKKSKRQETPVTMPSQSASKVSMPRHYHHPDGNPNSVSIDFKKLYKHERGVFSQQSVEEQKVLYSSRTNSSLYCSSPSSFTGHIAKAGTGLTGSNKVFTQASKQMLNQQEVNNNSCYRIKPSVPDLVRPSGNHSSSSSSCKLPQTQHAPKLAWGHELGEYYKKGQVVYHCAMLHFNMTEEMDRFIHGILEKEKKSGIEASLANIEQEIAMHRKQRRKCQGFYKKLTDPGAKHSKGDRKAVVSQVLKDMSEMTKKLHFLDLCQTHLQMLLAELYGLDFCFLHTLVASGGSAGVGDPPALVLQPYLENHLLQFQTVREPTTGCDMQVLQAGHPKGLLAYLFHSHHNKYSVNITCRSALSEGFIHQFLFCFRYFLRAEEVFDFIVQKYLAAAKGNQKDANMVRVQQRAMDLLQYWLEGYYSVDFERNESLRTILKTTLYHVQVESGVEGAQNLLNLLYACHLGENVELTGPSNPMDYQDEVYYLHLASPKRWESFSSLLGRKKTNHGEPGGGTGMPFKGDGGLMIERRPASRAEDGTMLSVSKRRDAMQLMDYAAHRLAEQLTLMEQELFQRTHPVHYLDSKAKGIGVDLSIPTLLTPSVTRKATKSGQSSLFVSTQYFESRVDDMIAHAKEITHWVSAEVLACGSQKGQETVLLKFLKTAHLCIEIHNYATALAIFAGLDNLLVRQLPTWRFLSAKSAAVMEELEQLQVKMKGDSMALMNEKNSHTYPTIPCILFFVLHLQQLEIGGFRLANGMYKWSKMRSICQFVDQIRIFREHEYGFEPDYELQSLIRRRLHELSTKDLHTVAATYGDSFRRQMSTAAGLQSTFRRVLAKLQNKSK</sequence>
<dbReference type="AlphaFoldDB" id="A0A2T7P9M7"/>
<gene>
    <name evidence="6" type="ORF">C0Q70_09384</name>
</gene>
<evidence type="ECO:0000313" key="6">
    <source>
        <dbReference type="EMBL" id="PVD30122.1"/>
    </source>
</evidence>
<dbReference type="InterPro" id="IPR029899">
    <property type="entry name" value="KNDC1"/>
</dbReference>
<dbReference type="InterPro" id="IPR001895">
    <property type="entry name" value="RASGEF_cat_dom"/>
</dbReference>
<dbReference type="Gene3D" id="1.10.840.10">
    <property type="entry name" value="Ras guanine-nucleotide exchange factors catalytic domain"/>
    <property type="match status" value="1"/>
</dbReference>
<dbReference type="GO" id="GO:0030425">
    <property type="term" value="C:dendrite"/>
    <property type="evidence" value="ECO:0007669"/>
    <property type="project" value="TreeGrafter"/>
</dbReference>
<organism evidence="6 7">
    <name type="scientific">Pomacea canaliculata</name>
    <name type="common">Golden apple snail</name>
    <dbReference type="NCBI Taxonomy" id="400727"/>
    <lineage>
        <taxon>Eukaryota</taxon>
        <taxon>Metazoa</taxon>
        <taxon>Spiralia</taxon>
        <taxon>Lophotrochozoa</taxon>
        <taxon>Mollusca</taxon>
        <taxon>Gastropoda</taxon>
        <taxon>Caenogastropoda</taxon>
        <taxon>Architaenioglossa</taxon>
        <taxon>Ampullarioidea</taxon>
        <taxon>Ampullariidae</taxon>
        <taxon>Pomacea</taxon>
    </lineage>
</organism>
<dbReference type="Pfam" id="PF00618">
    <property type="entry name" value="RasGEF_N"/>
    <property type="match status" value="1"/>
</dbReference>
<comment type="caution">
    <text evidence="6">The sequence shown here is derived from an EMBL/GenBank/DDBJ whole genome shotgun (WGS) entry which is preliminary data.</text>
</comment>
<feature type="compositionally biased region" description="Polar residues" evidence="3">
    <location>
        <begin position="131"/>
        <end position="142"/>
    </location>
</feature>
<evidence type="ECO:0000313" key="7">
    <source>
        <dbReference type="Proteomes" id="UP000245119"/>
    </source>
</evidence>
<feature type="compositionally biased region" description="Basic and acidic residues" evidence="3">
    <location>
        <begin position="109"/>
        <end position="120"/>
    </location>
</feature>
<dbReference type="GO" id="GO:0007264">
    <property type="term" value="P:small GTPase-mediated signal transduction"/>
    <property type="evidence" value="ECO:0007669"/>
    <property type="project" value="InterPro"/>
</dbReference>
<dbReference type="SUPFAM" id="SSF48366">
    <property type="entry name" value="Ras GEF"/>
    <property type="match status" value="1"/>
</dbReference>
<dbReference type="PANTHER" id="PTHR21560:SF0">
    <property type="entry name" value="KINASE NON-CATALYTIC C-LOBE DOMAIN-CONTAINING PROTEIN 1"/>
    <property type="match status" value="1"/>
</dbReference>
<dbReference type="OrthoDB" id="10254377at2759"/>
<feature type="compositionally biased region" description="Gly residues" evidence="3">
    <location>
        <begin position="627"/>
        <end position="640"/>
    </location>
</feature>
<dbReference type="GO" id="GO:0005085">
    <property type="term" value="F:guanyl-nucleotide exchange factor activity"/>
    <property type="evidence" value="ECO:0007669"/>
    <property type="project" value="UniProtKB-KW"/>
</dbReference>
<dbReference type="InterPro" id="IPR023578">
    <property type="entry name" value="Ras_GEF_dom_sf"/>
</dbReference>
<evidence type="ECO:0000259" key="5">
    <source>
        <dbReference type="PROSITE" id="PS50212"/>
    </source>
</evidence>
<dbReference type="Pfam" id="PF00617">
    <property type="entry name" value="RasGEF"/>
    <property type="match status" value="1"/>
</dbReference>
<feature type="region of interest" description="Disordered" evidence="3">
    <location>
        <begin position="31"/>
        <end position="85"/>
    </location>
</feature>
<feature type="compositionally biased region" description="Polar residues" evidence="3">
    <location>
        <begin position="66"/>
        <end position="85"/>
    </location>
</feature>
<dbReference type="InterPro" id="IPR036964">
    <property type="entry name" value="RASGEF_cat_dom_sf"/>
</dbReference>
<dbReference type="Gene3D" id="1.20.870.10">
    <property type="entry name" value="Son of sevenless (SoS) protein Chain: S domain 1"/>
    <property type="match status" value="1"/>
</dbReference>
<protein>
    <recommendedName>
        <fullName evidence="8">Ras-GEF domain-containing protein</fullName>
    </recommendedName>
</protein>
<reference evidence="6 7" key="1">
    <citation type="submission" date="2018-04" db="EMBL/GenBank/DDBJ databases">
        <title>The genome of golden apple snail Pomacea canaliculata provides insight into stress tolerance and invasive adaptation.</title>
        <authorList>
            <person name="Liu C."/>
            <person name="Liu B."/>
            <person name="Ren Y."/>
            <person name="Zhang Y."/>
            <person name="Wang H."/>
            <person name="Li S."/>
            <person name="Jiang F."/>
            <person name="Yin L."/>
            <person name="Zhang G."/>
            <person name="Qian W."/>
            <person name="Fan W."/>
        </authorList>
    </citation>
    <scope>NUCLEOTIDE SEQUENCE [LARGE SCALE GENOMIC DNA]</scope>
    <source>
        <strain evidence="6">SZHN2017</strain>
        <tissue evidence="6">Muscle</tissue>
    </source>
</reference>
<feature type="region of interest" description="Disordered" evidence="3">
    <location>
        <begin position="100"/>
        <end position="157"/>
    </location>
</feature>
<dbReference type="CDD" id="cd06224">
    <property type="entry name" value="REM"/>
    <property type="match status" value="1"/>
</dbReference>
<dbReference type="PROSITE" id="PS50212">
    <property type="entry name" value="RASGEF_NTER"/>
    <property type="match status" value="1"/>
</dbReference>
<dbReference type="PROSITE" id="PS50009">
    <property type="entry name" value="RASGEF_CAT"/>
    <property type="match status" value="1"/>
</dbReference>
<dbReference type="GO" id="GO:0048814">
    <property type="term" value="P:regulation of dendrite morphogenesis"/>
    <property type="evidence" value="ECO:0007669"/>
    <property type="project" value="TreeGrafter"/>
</dbReference>
<dbReference type="SMART" id="SM00229">
    <property type="entry name" value="RasGEFN"/>
    <property type="match status" value="1"/>
</dbReference>
<keyword evidence="7" id="KW-1185">Reference proteome</keyword>
<evidence type="ECO:0000256" key="2">
    <source>
        <dbReference type="PROSITE-ProRule" id="PRU00168"/>
    </source>
</evidence>
<dbReference type="InterPro" id="IPR000651">
    <property type="entry name" value="Ras-like_Gua-exchang_fac_N"/>
</dbReference>
<accession>A0A2T7P9M7</accession>
<dbReference type="EMBL" id="PZQS01000005">
    <property type="protein sequence ID" value="PVD30122.1"/>
    <property type="molecule type" value="Genomic_DNA"/>
</dbReference>
<proteinExistence type="predicted"/>
<dbReference type="SMART" id="SM00147">
    <property type="entry name" value="RasGEF"/>
    <property type="match status" value="1"/>
</dbReference>
<dbReference type="Proteomes" id="UP000245119">
    <property type="component" value="Linkage Group LG5"/>
</dbReference>
<evidence type="ECO:0000259" key="4">
    <source>
        <dbReference type="PROSITE" id="PS50009"/>
    </source>
</evidence>
<feature type="domain" description="Ras-GEF" evidence="4">
    <location>
        <begin position="673"/>
        <end position="927"/>
    </location>
</feature>
<keyword evidence="1 2" id="KW-0344">Guanine-nucleotide releasing factor</keyword>
<dbReference type="PANTHER" id="PTHR21560">
    <property type="entry name" value="VERY KIND PROTEIN"/>
    <property type="match status" value="1"/>
</dbReference>
<dbReference type="GO" id="GO:0032045">
    <property type="term" value="C:guanyl-nucleotide exchange factor complex"/>
    <property type="evidence" value="ECO:0007669"/>
    <property type="project" value="TreeGrafter"/>
</dbReference>
<evidence type="ECO:0008006" key="8">
    <source>
        <dbReference type="Google" id="ProtNLM"/>
    </source>
</evidence>
<evidence type="ECO:0000256" key="3">
    <source>
        <dbReference type="SAM" id="MobiDB-lite"/>
    </source>
</evidence>
<dbReference type="GO" id="GO:0043025">
    <property type="term" value="C:neuronal cell body"/>
    <property type="evidence" value="ECO:0007669"/>
    <property type="project" value="TreeGrafter"/>
</dbReference>